<feature type="compositionally biased region" description="Polar residues" evidence="11">
    <location>
        <begin position="16"/>
        <end position="27"/>
    </location>
</feature>
<dbReference type="Proteomes" id="UP001141806">
    <property type="component" value="Unassembled WGS sequence"/>
</dbReference>
<name>A0A9Q0KKU6_9MAGN</name>
<dbReference type="InterPro" id="IPR025525">
    <property type="entry name" value="hAT-like_transposase_RNase-H"/>
</dbReference>
<dbReference type="EMBL" id="JAMYWD010000005">
    <property type="protein sequence ID" value="KAJ4972069.1"/>
    <property type="molecule type" value="Genomic_DNA"/>
</dbReference>
<dbReference type="InterPro" id="IPR003656">
    <property type="entry name" value="Znf_BED"/>
</dbReference>
<dbReference type="GO" id="GO:0005634">
    <property type="term" value="C:nucleus"/>
    <property type="evidence" value="ECO:0007669"/>
    <property type="project" value="UniProtKB-SubCell"/>
</dbReference>
<evidence type="ECO:0000313" key="14">
    <source>
        <dbReference type="Proteomes" id="UP001141806"/>
    </source>
</evidence>
<evidence type="ECO:0000256" key="7">
    <source>
        <dbReference type="ARBA" id="ARBA00023125"/>
    </source>
</evidence>
<evidence type="ECO:0000256" key="5">
    <source>
        <dbReference type="ARBA" id="ARBA00022833"/>
    </source>
</evidence>
<comment type="subcellular location">
    <subcellularLocation>
        <location evidence="1">Nucleus</location>
    </subcellularLocation>
</comment>
<evidence type="ECO:0000256" key="2">
    <source>
        <dbReference type="ARBA" id="ARBA00011738"/>
    </source>
</evidence>
<gene>
    <name evidence="13" type="ORF">NE237_005168</name>
</gene>
<evidence type="ECO:0000259" key="12">
    <source>
        <dbReference type="PROSITE" id="PS50808"/>
    </source>
</evidence>
<evidence type="ECO:0000256" key="9">
    <source>
        <dbReference type="ARBA" id="ARBA00023242"/>
    </source>
</evidence>
<dbReference type="Pfam" id="PF14372">
    <property type="entry name" value="hAT-like_RNase-H"/>
    <property type="match status" value="1"/>
</dbReference>
<keyword evidence="5" id="KW-0862">Zinc</keyword>
<dbReference type="AlphaFoldDB" id="A0A9Q0KKU6"/>
<dbReference type="PANTHER" id="PTHR46481:SF6">
    <property type="entry name" value="ZINC FINGER BED DOMAIN-CONTAINING PROTEIN RICESLEEPER 2-LIKE"/>
    <property type="match status" value="1"/>
</dbReference>
<dbReference type="InterPro" id="IPR052035">
    <property type="entry name" value="ZnF_BED_domain_contain"/>
</dbReference>
<keyword evidence="14" id="KW-1185">Reference proteome</keyword>
<dbReference type="SUPFAM" id="SSF53098">
    <property type="entry name" value="Ribonuclease H-like"/>
    <property type="match status" value="1"/>
</dbReference>
<comment type="subunit">
    <text evidence="2">Homodimer.</text>
</comment>
<keyword evidence="3" id="KW-0479">Metal-binding</keyword>
<dbReference type="PANTHER" id="PTHR46481">
    <property type="entry name" value="ZINC FINGER BED DOMAIN-CONTAINING PROTEIN 4"/>
    <property type="match status" value="1"/>
</dbReference>
<keyword evidence="7" id="KW-0238">DNA-binding</keyword>
<dbReference type="InterPro" id="IPR036236">
    <property type="entry name" value="Znf_C2H2_sf"/>
</dbReference>
<dbReference type="InterPro" id="IPR012337">
    <property type="entry name" value="RNaseH-like_sf"/>
</dbReference>
<evidence type="ECO:0000256" key="3">
    <source>
        <dbReference type="ARBA" id="ARBA00022723"/>
    </source>
</evidence>
<dbReference type="InterPro" id="IPR008906">
    <property type="entry name" value="HATC_C_dom"/>
</dbReference>
<feature type="region of interest" description="Disordered" evidence="11">
    <location>
        <begin position="1"/>
        <end position="27"/>
    </location>
</feature>
<protein>
    <recommendedName>
        <fullName evidence="12">BED-type domain-containing protein</fullName>
    </recommendedName>
</protein>
<dbReference type="SMART" id="SM00614">
    <property type="entry name" value="ZnF_BED"/>
    <property type="match status" value="1"/>
</dbReference>
<evidence type="ECO:0000256" key="6">
    <source>
        <dbReference type="ARBA" id="ARBA00023015"/>
    </source>
</evidence>
<keyword evidence="9" id="KW-0539">Nucleus</keyword>
<evidence type="ECO:0000256" key="10">
    <source>
        <dbReference type="PROSITE-ProRule" id="PRU00027"/>
    </source>
</evidence>
<dbReference type="GO" id="GO:0046983">
    <property type="term" value="F:protein dimerization activity"/>
    <property type="evidence" value="ECO:0007669"/>
    <property type="project" value="InterPro"/>
</dbReference>
<evidence type="ECO:0000256" key="1">
    <source>
        <dbReference type="ARBA" id="ARBA00004123"/>
    </source>
</evidence>
<dbReference type="PROSITE" id="PS50808">
    <property type="entry name" value="ZF_BED"/>
    <property type="match status" value="1"/>
</dbReference>
<evidence type="ECO:0000256" key="11">
    <source>
        <dbReference type="SAM" id="MobiDB-lite"/>
    </source>
</evidence>
<proteinExistence type="predicted"/>
<evidence type="ECO:0000313" key="13">
    <source>
        <dbReference type="EMBL" id="KAJ4972069.1"/>
    </source>
</evidence>
<evidence type="ECO:0000256" key="8">
    <source>
        <dbReference type="ARBA" id="ARBA00023163"/>
    </source>
</evidence>
<comment type="caution">
    <text evidence="13">The sequence shown here is derived from an EMBL/GenBank/DDBJ whole genome shotgun (WGS) entry which is preliminary data.</text>
</comment>
<evidence type="ECO:0000256" key="4">
    <source>
        <dbReference type="ARBA" id="ARBA00022771"/>
    </source>
</evidence>
<dbReference type="GO" id="GO:0003677">
    <property type="term" value="F:DNA binding"/>
    <property type="evidence" value="ECO:0007669"/>
    <property type="project" value="UniProtKB-KW"/>
</dbReference>
<dbReference type="SUPFAM" id="SSF57667">
    <property type="entry name" value="beta-beta-alpha zinc fingers"/>
    <property type="match status" value="1"/>
</dbReference>
<dbReference type="GO" id="GO:0008270">
    <property type="term" value="F:zinc ion binding"/>
    <property type="evidence" value="ECO:0007669"/>
    <property type="project" value="UniProtKB-KW"/>
</dbReference>
<accession>A0A9Q0KKU6</accession>
<sequence length="639" mass="73560">MDNQVKPEVEMENNDGRLSTSSPSNLAKSENLPIVTSVAISSRKKKKASVVWKEFIEIPKEKNQNGRQRAKCRACGTIYLADPDINGTGSLRRHLKICPKRKNKDVSQMLLGETEENVMLRNRKINPDVVRDMITSLIVRLELPLMFVEYEEFKSLINYIFPQFSPIMRNTQVADILKWHTRESKRIKDFLNSFNGRVSLTSDLWTSITHDSYISLTCHYIDADWVLHKKLLRFCIMPPPHTGVHICDIVSNMLLDWGIEKKLFSITLDNASANLSFIDYLRQNLILKNALIRRDYMEMSPRDGTPLITCFILPVFYQRAFQNLQLLDSNYKDCSNVEEWLRVEQIMKFLKPFNDITEVLSGSTYPTSNLYFHNVWKIHQSLLEEISHGDTFMRKMAKDMKKKFDKYWDSYSIILTIAVIFDPRYKLTFFEYAFGKIYRFDPKANEMIGRVRTNLIQVFDEYQRMEVTDVGRESHLNTIDTRGHGDPTDWEEVSIYENSKNVERGDKSELDLYLDEPRISVAQDFDILAFWKVKAKKYPDVALMARDVLAIPVSTIASESAFSTGAEPVVDANDLAYALQDVLYKNENVATNVSTSTPHTSSIASTTVIGYCIRFLSADLGIPMGYGGLSYVLCSPFYL</sequence>
<dbReference type="Pfam" id="PF05699">
    <property type="entry name" value="Dimer_Tnp_hAT"/>
    <property type="match status" value="1"/>
</dbReference>
<dbReference type="OrthoDB" id="1873329at2759"/>
<keyword evidence="4 10" id="KW-0863">Zinc-finger</keyword>
<feature type="domain" description="BED-type" evidence="12">
    <location>
        <begin position="46"/>
        <end position="105"/>
    </location>
</feature>
<keyword evidence="8" id="KW-0804">Transcription</keyword>
<keyword evidence="6" id="KW-0805">Transcription regulation</keyword>
<reference evidence="13" key="1">
    <citation type="journal article" date="2023" name="Plant J.">
        <title>The genome of the king protea, Protea cynaroides.</title>
        <authorList>
            <person name="Chang J."/>
            <person name="Duong T.A."/>
            <person name="Schoeman C."/>
            <person name="Ma X."/>
            <person name="Roodt D."/>
            <person name="Barker N."/>
            <person name="Li Z."/>
            <person name="Van de Peer Y."/>
            <person name="Mizrachi E."/>
        </authorList>
    </citation>
    <scope>NUCLEOTIDE SEQUENCE</scope>
    <source>
        <tissue evidence="13">Young leaves</tissue>
    </source>
</reference>
<organism evidence="13 14">
    <name type="scientific">Protea cynaroides</name>
    <dbReference type="NCBI Taxonomy" id="273540"/>
    <lineage>
        <taxon>Eukaryota</taxon>
        <taxon>Viridiplantae</taxon>
        <taxon>Streptophyta</taxon>
        <taxon>Embryophyta</taxon>
        <taxon>Tracheophyta</taxon>
        <taxon>Spermatophyta</taxon>
        <taxon>Magnoliopsida</taxon>
        <taxon>Proteales</taxon>
        <taxon>Proteaceae</taxon>
        <taxon>Protea</taxon>
    </lineage>
</organism>